<evidence type="ECO:0000256" key="1">
    <source>
        <dbReference type="SAM" id="MobiDB-lite"/>
    </source>
</evidence>
<dbReference type="EMBL" id="BART01031019">
    <property type="protein sequence ID" value="GAH09830.1"/>
    <property type="molecule type" value="Genomic_DNA"/>
</dbReference>
<feature type="region of interest" description="Disordered" evidence="1">
    <location>
        <begin position="1"/>
        <end position="24"/>
    </location>
</feature>
<comment type="caution">
    <text evidence="2">The sequence shown here is derived from an EMBL/GenBank/DDBJ whole genome shotgun (WGS) entry which is preliminary data.</text>
</comment>
<feature type="non-terminal residue" evidence="2">
    <location>
        <position position="226"/>
    </location>
</feature>
<name>X1DNJ2_9ZZZZ</name>
<evidence type="ECO:0000313" key="2">
    <source>
        <dbReference type="EMBL" id="GAH09830.1"/>
    </source>
</evidence>
<accession>X1DNJ2</accession>
<proteinExistence type="predicted"/>
<dbReference type="AlphaFoldDB" id="X1DNJ2"/>
<sequence>MRGWEDLIMSGSPEDPAPLRSRTSRQWKIDTESDLAGLPTDELAQLDAIIEADLADSETFVTFTALCDELSTPPPPDMTVHLSGQGMTGAGCGEKEEFRCRNCGTVFIGDHHCMGRDCPRCAGLWARREARIGTNLAIAKYRARRSHGDKLIHAVISVRGEPDEIYPRRRWAIKRFKRHGLVGFFIIPHHVRMGPEDEWVPDGYIHYHAIGVIPRSGFLTIPALEQ</sequence>
<reference evidence="2" key="1">
    <citation type="journal article" date="2014" name="Front. Microbiol.">
        <title>High frequency of phylogenetically diverse reductive dehalogenase-homologous genes in deep subseafloor sedimentary metagenomes.</title>
        <authorList>
            <person name="Kawai M."/>
            <person name="Futagami T."/>
            <person name="Toyoda A."/>
            <person name="Takaki Y."/>
            <person name="Nishi S."/>
            <person name="Hori S."/>
            <person name="Arai W."/>
            <person name="Tsubouchi T."/>
            <person name="Morono Y."/>
            <person name="Uchiyama I."/>
            <person name="Ito T."/>
            <person name="Fujiyama A."/>
            <person name="Inagaki F."/>
            <person name="Takami H."/>
        </authorList>
    </citation>
    <scope>NUCLEOTIDE SEQUENCE</scope>
    <source>
        <strain evidence="2">Expedition CK06-06</strain>
    </source>
</reference>
<gene>
    <name evidence="2" type="ORF">S01H4_53988</name>
</gene>
<protein>
    <submittedName>
        <fullName evidence="2">Uncharacterized protein</fullName>
    </submittedName>
</protein>
<organism evidence="2">
    <name type="scientific">marine sediment metagenome</name>
    <dbReference type="NCBI Taxonomy" id="412755"/>
    <lineage>
        <taxon>unclassified sequences</taxon>
        <taxon>metagenomes</taxon>
        <taxon>ecological metagenomes</taxon>
    </lineage>
</organism>